<name>A0ABQ3ZKF6_9ACTN</name>
<sequence>MNGPALVVVLLGASRYPSRPDLTNDMFRKSCIRFRGYATVRLGARVLDLFDSPDSPGDLVTQIQEFLAENTGSDVLVYFVGHGARTSIDGPFALFTAVARQNAMKSTAFSADYLVEATREAGRTRRIHFLLDACFSGAATQNFTAPMGSAGVAILASASSDDSSSSAGDGATVFTAALMDVLERGDRGYKRRLSLRNLRDLIVREIGHSEVRPELHSPQQREGDAADLELFPNAAYDYEPAPEDGNRPWCSVVASSDAGRTFAGSVERFSSLSRREIDEKTGWSLRELPTEVRAADVFIDTASFERAVTAVCEADLAFFDLTDMEPAVLVLLGIRAVIRRGVTICSTAEDSTGLLSPTPPFLLRDINVVRHGAGTVAQEWFRRRAVAGILDFIRAPHRYADLPGFDAVRQPRTGRLERSRIPFDERVLVLCSFDPGRDQNWEQQLSPSLKAAVAGRSTRSVNTRIERTLEMVSARLVSANLFEAIRFTDFCLCDLTGWRPNVLFELGMRIAANPIEPVCVLEIPDSGAEGIFDVVGQRSDLVRTLGAREYDLANFATFQEMVDRHRELVRVADERRLTQEGVYWKAWQHADPVGETAANDVVRLLQHLAADLVADRTSGESPLIFPPGHALVGTARTSAIEALVAAWFYMRHRWPASPGQEQVALLKTVGYQLTELLGDSADEADQRLAGETLDHLDQLEGAADGA</sequence>
<gene>
    <name evidence="2" type="ORF">Ahu01nite_017840</name>
</gene>
<feature type="domain" description="Peptidase C14 caspase" evidence="1">
    <location>
        <begin position="60"/>
        <end position="202"/>
    </location>
</feature>
<keyword evidence="3" id="KW-1185">Reference proteome</keyword>
<evidence type="ECO:0000313" key="2">
    <source>
        <dbReference type="EMBL" id="GIE18682.1"/>
    </source>
</evidence>
<proteinExistence type="predicted"/>
<dbReference type="EMBL" id="BOMN01000022">
    <property type="protein sequence ID" value="GIE18682.1"/>
    <property type="molecule type" value="Genomic_DNA"/>
</dbReference>
<protein>
    <recommendedName>
        <fullName evidence="1">Peptidase C14 caspase domain-containing protein</fullName>
    </recommendedName>
</protein>
<dbReference type="InterPro" id="IPR011600">
    <property type="entry name" value="Pept_C14_caspase"/>
</dbReference>
<reference evidence="2 3" key="1">
    <citation type="submission" date="2021-01" db="EMBL/GenBank/DDBJ databases">
        <title>Whole genome shotgun sequence of Actinoplanes humidus NBRC 14915.</title>
        <authorList>
            <person name="Komaki H."/>
            <person name="Tamura T."/>
        </authorList>
    </citation>
    <scope>NUCLEOTIDE SEQUENCE [LARGE SCALE GENOMIC DNA]</scope>
    <source>
        <strain evidence="2 3">NBRC 14915</strain>
    </source>
</reference>
<evidence type="ECO:0000259" key="1">
    <source>
        <dbReference type="Pfam" id="PF00656"/>
    </source>
</evidence>
<evidence type="ECO:0000313" key="3">
    <source>
        <dbReference type="Proteomes" id="UP000603200"/>
    </source>
</evidence>
<organism evidence="2 3">
    <name type="scientific">Winogradskya humida</name>
    <dbReference type="NCBI Taxonomy" id="113566"/>
    <lineage>
        <taxon>Bacteria</taxon>
        <taxon>Bacillati</taxon>
        <taxon>Actinomycetota</taxon>
        <taxon>Actinomycetes</taxon>
        <taxon>Micromonosporales</taxon>
        <taxon>Micromonosporaceae</taxon>
        <taxon>Winogradskya</taxon>
    </lineage>
</organism>
<dbReference type="Pfam" id="PF00656">
    <property type="entry name" value="Peptidase_C14"/>
    <property type="match status" value="1"/>
</dbReference>
<dbReference type="Gene3D" id="3.40.50.1460">
    <property type="match status" value="1"/>
</dbReference>
<accession>A0ABQ3ZKF6</accession>
<comment type="caution">
    <text evidence="2">The sequence shown here is derived from an EMBL/GenBank/DDBJ whole genome shotgun (WGS) entry which is preliminary data.</text>
</comment>
<dbReference type="RefSeq" id="WP_203835939.1">
    <property type="nucleotide sequence ID" value="NZ_BAAATV010000003.1"/>
</dbReference>
<dbReference type="Proteomes" id="UP000603200">
    <property type="component" value="Unassembled WGS sequence"/>
</dbReference>